<reference evidence="1 2" key="5">
    <citation type="journal article" date="1997" name="Virology">
        <title>Analysis of 74 kb of DNA located at the right end of the 330-kb chlorella virus PBCV-1 genome.</title>
        <authorList>
            <person name="Li Y."/>
            <person name="Lu Z."/>
            <person name="Sun L."/>
            <person name="Ropp S."/>
            <person name="Kutish G.F."/>
            <person name="Rock D.L."/>
            <person name="Van Etten J.L."/>
        </authorList>
    </citation>
    <scope>NUCLEOTIDE SEQUENCE [LARGE SCALE GENOMIC DNA]</scope>
</reference>
<organism evidence="1 2">
    <name type="scientific">Paramecium bursaria Chlorella virus 1</name>
    <name type="common">PBCV-1</name>
    <dbReference type="NCBI Taxonomy" id="10506"/>
    <lineage>
        <taxon>Viruses</taxon>
        <taxon>Varidnaviria</taxon>
        <taxon>Bamfordvirae</taxon>
        <taxon>Nucleocytoviricota</taxon>
        <taxon>Megaviricetes</taxon>
        <taxon>Algavirales</taxon>
        <taxon>Phycodnaviridae</taxon>
        <taxon>Chlorovirus</taxon>
        <taxon>Chlorovirus vanettense</taxon>
    </lineage>
</organism>
<dbReference type="KEGG" id="vg:918168"/>
<dbReference type="EMBL" id="JF411744">
    <property type="protein sequence ID" value="AAC97044.1"/>
    <property type="molecule type" value="Genomic_DNA"/>
</dbReference>
<reference evidence="1 2" key="2">
    <citation type="journal article" date="1995" name="Virology">
        <title>Analysis of 43 kb of the Chlorella virus PBCV-1 330-kb genome: map positions 45 to 88.</title>
        <authorList>
            <person name="Li Y."/>
            <person name="Lu Z."/>
            <person name="Burbank D.E."/>
            <person name="Kutish G.F."/>
            <person name="Rock D.L."/>
            <person name="Van Etten J.L."/>
        </authorList>
    </citation>
    <scope>NUCLEOTIDE SEQUENCE [LARGE SCALE GENOMIC DNA]</scope>
</reference>
<proteinExistence type="predicted"/>
<reference evidence="1 2" key="8">
    <citation type="journal article" date="2010" name="J. Virol.">
        <title>Microarray analysis of Paramecium bursaria chlorella virus 1 transcription.</title>
        <authorList>
            <person name="Yanai-Balser G.M."/>
            <person name="Duncan G.A."/>
            <person name="Eudy J.D."/>
            <person name="Wang D."/>
            <person name="Li X."/>
            <person name="Agarkova I.V."/>
            <person name="Dunigan D.D."/>
            <person name="Van Etten J.L."/>
        </authorList>
    </citation>
    <scope>NUCLEOTIDE SEQUENCE [LARGE SCALE GENOMIC DNA]</scope>
</reference>
<evidence type="ECO:0000313" key="1">
    <source>
        <dbReference type="EMBL" id="AAC97044.1"/>
    </source>
</evidence>
<dbReference type="RefSeq" id="NP_049023.1">
    <property type="nucleotide sequence ID" value="NC_000852.5"/>
</dbReference>
<sequence>MSCKFRVEPNICHMFFHVLCGQWLEHTICNGFFGINIVQKFSETILLQAFAGHPLGSLIVFPLNLVLVRFFQLAATKNLVKNFLHSVNDFSVIHLL</sequence>
<name>O41149_PBCV1</name>
<organismHost>
    <name type="scientific">Chlorella</name>
    <dbReference type="NCBI Taxonomy" id="3071"/>
</organismHost>
<protein>
    <submittedName>
        <fullName evidence="1">Uncharacterized protein</fullName>
    </submittedName>
</protein>
<keyword evidence="2" id="KW-1185">Reference proteome</keyword>
<evidence type="ECO:0000313" key="2">
    <source>
        <dbReference type="Proteomes" id="UP000000862"/>
    </source>
</evidence>
<reference evidence="1 2" key="7">
    <citation type="journal article" date="2000" name="Virology">
        <title>Characterization of a beta-1,3-glucanase encoded by chlorella virus PBCV-1.</title>
        <authorList>
            <person name="Sun L."/>
            <person name="Gurnon J.R."/>
            <person name="Adams B.J."/>
            <person name="Graves M.V."/>
            <person name="Van Etten J.L."/>
        </authorList>
    </citation>
    <scope>NUCLEOTIDE SEQUENCE [LARGE SCALE GENOMIC DNA]</scope>
</reference>
<reference evidence="1 2" key="4">
    <citation type="journal article" date="1996" name="Virology">
        <title>Analysis of 76 kb of the chlorella virus PBCV-1 330-kb genome: map positions 182 to 258.</title>
        <authorList>
            <person name="Kutish G.F."/>
            <person name="Li Y."/>
            <person name="Lu Z."/>
            <person name="Furuta M."/>
            <person name="Rock D.L."/>
            <person name="Van Etten J.L."/>
        </authorList>
    </citation>
    <scope>NUCLEOTIDE SEQUENCE [LARGE SCALE GENOMIC DNA]</scope>
</reference>
<reference evidence="1 2" key="6">
    <citation type="journal article" date="1999" name="Virology">
        <title>Chlorella virus PBCV-1 encodes a functional homospermidine synthase.</title>
        <authorList>
            <person name="Kaiser A."/>
            <person name="Vollmert M."/>
            <person name="Tholl D."/>
            <person name="Graves M.V."/>
            <person name="Gurnon J.R."/>
            <person name="Xing W."/>
            <person name="Lisec A.D."/>
            <person name="Nickerson K.W."/>
            <person name="Van Etten J.L."/>
        </authorList>
    </citation>
    <scope>NUCLEOTIDE SEQUENCE [LARGE SCALE GENOMIC DNA]</scope>
</reference>
<dbReference type="GeneID" id="918168"/>
<reference evidence="1 2" key="3">
    <citation type="journal article" date="1996" name="Virology">
        <title>Analysis of 94 kb of the chlorella virus PBCV-1 330-kb genome: map positions 88 to 182.</title>
        <authorList>
            <person name="Lu Z."/>
            <person name="Li Y."/>
            <person name="Que Q."/>
            <person name="Kutish G.F."/>
            <person name="Rock D.L."/>
            <person name="Van Etten J.L."/>
        </authorList>
    </citation>
    <scope>NUCLEOTIDE SEQUENCE [LARGE SCALE GENOMIC DNA]</scope>
</reference>
<accession>O41149</accession>
<gene>
    <name evidence="1" type="primary">a667R</name>
</gene>
<dbReference type="PIR" id="T18169">
    <property type="entry name" value="T18169"/>
</dbReference>
<dbReference type="Proteomes" id="UP000000862">
    <property type="component" value="Segment"/>
</dbReference>
<reference evidence="1 2" key="1">
    <citation type="journal article" date="1995" name="Virology">
        <title>Analysis of 45 kb of DNA located at the left end of the chlorella virus PBCV-1 genome.</title>
        <authorList>
            <person name="Lu Z."/>
            <person name="Li Y."/>
            <person name="Zhang Y."/>
            <person name="Kutish G.F."/>
            <person name="Rock D.L."/>
            <person name="Van Etten J.L."/>
        </authorList>
    </citation>
    <scope>NUCLEOTIDE SEQUENCE [LARGE SCALE GENOMIC DNA]</scope>
</reference>